<organism evidence="9 10">
    <name type="scientific">Paenibacillus enshidis</name>
    <dbReference type="NCBI Taxonomy" id="1458439"/>
    <lineage>
        <taxon>Bacteria</taxon>
        <taxon>Bacillati</taxon>
        <taxon>Bacillota</taxon>
        <taxon>Bacilli</taxon>
        <taxon>Bacillales</taxon>
        <taxon>Paenibacillaceae</taxon>
        <taxon>Paenibacillus</taxon>
    </lineage>
</organism>
<evidence type="ECO:0000313" key="10">
    <source>
        <dbReference type="Proteomes" id="UP001580346"/>
    </source>
</evidence>
<dbReference type="GO" id="GO:0003755">
    <property type="term" value="F:peptidyl-prolyl cis-trans isomerase activity"/>
    <property type="evidence" value="ECO:0007669"/>
    <property type="project" value="UniProtKB-EC"/>
</dbReference>
<keyword evidence="7" id="KW-0472">Membrane</keyword>
<dbReference type="InterPro" id="IPR023058">
    <property type="entry name" value="PPIase_PpiC_CS"/>
</dbReference>
<accession>A0ABV5AXU9</accession>
<keyword evidence="4 6" id="KW-0697">Rotamase</keyword>
<dbReference type="PANTHER" id="PTHR47245">
    <property type="entry name" value="PEPTIDYLPROLYL ISOMERASE"/>
    <property type="match status" value="1"/>
</dbReference>
<proteinExistence type="predicted"/>
<evidence type="ECO:0000259" key="8">
    <source>
        <dbReference type="PROSITE" id="PS50198"/>
    </source>
</evidence>
<dbReference type="SUPFAM" id="SSF54534">
    <property type="entry name" value="FKBP-like"/>
    <property type="match status" value="1"/>
</dbReference>
<dbReference type="EC" id="5.2.1.8" evidence="2"/>
<feature type="transmembrane region" description="Helical" evidence="7">
    <location>
        <begin position="7"/>
        <end position="28"/>
    </location>
</feature>
<dbReference type="Pfam" id="PF00639">
    <property type="entry name" value="Rotamase"/>
    <property type="match status" value="1"/>
</dbReference>
<evidence type="ECO:0000313" key="9">
    <source>
        <dbReference type="EMBL" id="MFB5269040.1"/>
    </source>
</evidence>
<evidence type="ECO:0000256" key="5">
    <source>
        <dbReference type="ARBA" id="ARBA00023235"/>
    </source>
</evidence>
<dbReference type="PROSITE" id="PS01096">
    <property type="entry name" value="PPIC_PPIASE_1"/>
    <property type="match status" value="1"/>
</dbReference>
<dbReference type="Gene3D" id="3.10.50.40">
    <property type="match status" value="1"/>
</dbReference>
<dbReference type="InterPro" id="IPR050245">
    <property type="entry name" value="PrsA_foldase"/>
</dbReference>
<reference evidence="9 10" key="1">
    <citation type="submission" date="2024-09" db="EMBL/GenBank/DDBJ databases">
        <title>Paenibacillus zeirhizospherea sp. nov., isolated from surface of the maize (Zea mays) roots in a horticulture field, Hungary.</title>
        <authorList>
            <person name="Marton D."/>
            <person name="Farkas M."/>
            <person name="Bedics A."/>
            <person name="Toth E."/>
            <person name="Tancsics A."/>
            <person name="Boka K."/>
            <person name="Maroti G."/>
            <person name="Kriszt B."/>
            <person name="Cserhati M."/>
        </authorList>
    </citation>
    <scope>NUCLEOTIDE SEQUENCE [LARGE SCALE GENOMIC DNA]</scope>
    <source>
        <strain evidence="9 10">KCTC 33519</strain>
    </source>
</reference>
<keyword evidence="7" id="KW-1133">Transmembrane helix</keyword>
<dbReference type="PANTHER" id="PTHR47245:SF1">
    <property type="entry name" value="FOLDASE PROTEIN PRSA"/>
    <property type="match status" value="1"/>
</dbReference>
<gene>
    <name evidence="9" type="ORF">ACE41H_19945</name>
</gene>
<dbReference type="EMBL" id="JBHHMI010000023">
    <property type="protein sequence ID" value="MFB5269040.1"/>
    <property type="molecule type" value="Genomic_DNA"/>
</dbReference>
<name>A0ABV5AXU9_9BACL</name>
<feature type="domain" description="PpiC" evidence="8">
    <location>
        <begin position="174"/>
        <end position="266"/>
    </location>
</feature>
<evidence type="ECO:0000256" key="2">
    <source>
        <dbReference type="ARBA" id="ARBA00013194"/>
    </source>
</evidence>
<evidence type="ECO:0000256" key="6">
    <source>
        <dbReference type="PROSITE-ProRule" id="PRU00278"/>
    </source>
</evidence>
<dbReference type="InterPro" id="IPR027304">
    <property type="entry name" value="Trigger_fact/SurA_dom_sf"/>
</dbReference>
<keyword evidence="7" id="KW-0812">Transmembrane</keyword>
<comment type="caution">
    <text evidence="9">The sequence shown here is derived from an EMBL/GenBank/DDBJ whole genome shotgun (WGS) entry which is preliminary data.</text>
</comment>
<evidence type="ECO:0000256" key="3">
    <source>
        <dbReference type="ARBA" id="ARBA00022729"/>
    </source>
</evidence>
<dbReference type="InterPro" id="IPR000297">
    <property type="entry name" value="PPIase_PpiC"/>
</dbReference>
<dbReference type="Gene3D" id="1.10.4030.10">
    <property type="entry name" value="Porin chaperone SurA, peptide-binding domain"/>
    <property type="match status" value="1"/>
</dbReference>
<evidence type="ECO:0000256" key="1">
    <source>
        <dbReference type="ARBA" id="ARBA00000971"/>
    </source>
</evidence>
<comment type="catalytic activity">
    <reaction evidence="1">
        <text>[protein]-peptidylproline (omega=180) = [protein]-peptidylproline (omega=0)</text>
        <dbReference type="Rhea" id="RHEA:16237"/>
        <dbReference type="Rhea" id="RHEA-COMP:10747"/>
        <dbReference type="Rhea" id="RHEA-COMP:10748"/>
        <dbReference type="ChEBI" id="CHEBI:83833"/>
        <dbReference type="ChEBI" id="CHEBI:83834"/>
        <dbReference type="EC" id="5.2.1.8"/>
    </reaction>
</comment>
<dbReference type="Proteomes" id="UP001580346">
    <property type="component" value="Unassembled WGS sequence"/>
</dbReference>
<keyword evidence="3" id="KW-0732">Signal</keyword>
<keyword evidence="5 6" id="KW-0413">Isomerase</keyword>
<sequence length="316" mass="35680">MTRQEKGLLAAVVVLTISVLVLGGLIGYKGLQPDRDNGETDADLKDEGSHAAAIIGDDTISEQEWAEELKKRYGKNMLLELLNRKAIALEAKSQGIRVTQKEIQERLEKQMKGYVSEEAYYEEMQNQFGLSRDDLTLEAMYRISLEKIATLGIHIDERQVDSYIREHPDEYSSRKQMDLAWITVDKQDEAEEILDRLDKGEDFAKLARSYSTDQFSRDNGGSLGWTDEDDPFLPVTVMETARSLNAGESAGPLQVPDGYAIVYVQDLRTEDSEPPQEIRQEVRQELALQQAGPLEELEKNLRSKYGARITADFPSS</sequence>
<dbReference type="PROSITE" id="PS50198">
    <property type="entry name" value="PPIC_PPIASE_2"/>
    <property type="match status" value="1"/>
</dbReference>
<dbReference type="SUPFAM" id="SSF109998">
    <property type="entry name" value="Triger factor/SurA peptide-binding domain-like"/>
    <property type="match status" value="1"/>
</dbReference>
<protein>
    <recommendedName>
        <fullName evidence="2">peptidylprolyl isomerase</fullName>
        <ecNumber evidence="2">5.2.1.8</ecNumber>
    </recommendedName>
</protein>
<dbReference type="InterPro" id="IPR046357">
    <property type="entry name" value="PPIase_dom_sf"/>
</dbReference>
<evidence type="ECO:0000256" key="7">
    <source>
        <dbReference type="SAM" id="Phobius"/>
    </source>
</evidence>
<keyword evidence="10" id="KW-1185">Reference proteome</keyword>
<evidence type="ECO:0000256" key="4">
    <source>
        <dbReference type="ARBA" id="ARBA00023110"/>
    </source>
</evidence>